<sequence length="92" mass="10352">MMWEECRKDDLEEKTKHIRLIPFFLCAESEKGVNILPEPEILCAVNHIRVFSTIYGVRLQDVVVNLNCAALTDSGCDGRVFSPVDDSAVALR</sequence>
<protein>
    <submittedName>
        <fullName evidence="1">Uncharacterized protein</fullName>
    </submittedName>
</protein>
<name>A0A6A4S7L3_SCOMX</name>
<comment type="caution">
    <text evidence="1">The sequence shown here is derived from an EMBL/GenBank/DDBJ whole genome shotgun (WGS) entry which is preliminary data.</text>
</comment>
<evidence type="ECO:0000313" key="2">
    <source>
        <dbReference type="Proteomes" id="UP000438429"/>
    </source>
</evidence>
<organism evidence="1 2">
    <name type="scientific">Scophthalmus maximus</name>
    <name type="common">Turbot</name>
    <name type="synonym">Psetta maxima</name>
    <dbReference type="NCBI Taxonomy" id="52904"/>
    <lineage>
        <taxon>Eukaryota</taxon>
        <taxon>Metazoa</taxon>
        <taxon>Chordata</taxon>
        <taxon>Craniata</taxon>
        <taxon>Vertebrata</taxon>
        <taxon>Euteleostomi</taxon>
        <taxon>Actinopterygii</taxon>
        <taxon>Neopterygii</taxon>
        <taxon>Teleostei</taxon>
        <taxon>Neoteleostei</taxon>
        <taxon>Acanthomorphata</taxon>
        <taxon>Carangaria</taxon>
        <taxon>Pleuronectiformes</taxon>
        <taxon>Pleuronectoidei</taxon>
        <taxon>Scophthalmidae</taxon>
        <taxon>Scophthalmus</taxon>
    </lineage>
</organism>
<dbReference type="AlphaFoldDB" id="A0A6A4S7L3"/>
<evidence type="ECO:0000313" key="1">
    <source>
        <dbReference type="EMBL" id="KAF0028218.1"/>
    </source>
</evidence>
<dbReference type="EMBL" id="VEVO01000017">
    <property type="protein sequence ID" value="KAF0028218.1"/>
    <property type="molecule type" value="Genomic_DNA"/>
</dbReference>
<reference evidence="1 2" key="1">
    <citation type="submission" date="2019-06" db="EMBL/GenBank/DDBJ databases">
        <title>Draft genomes of female and male turbot (Scophthalmus maximus).</title>
        <authorList>
            <person name="Xu H."/>
            <person name="Xu X.-W."/>
            <person name="Shao C."/>
            <person name="Chen S."/>
        </authorList>
    </citation>
    <scope>NUCLEOTIDE SEQUENCE [LARGE SCALE GENOMIC DNA]</scope>
    <source>
        <strain evidence="1">Ysfricsl-2016a</strain>
        <tissue evidence="1">Blood</tissue>
    </source>
</reference>
<accession>A0A6A4S7L3</accession>
<proteinExistence type="predicted"/>
<dbReference type="Proteomes" id="UP000438429">
    <property type="component" value="Unassembled WGS sequence"/>
</dbReference>
<gene>
    <name evidence="1" type="ORF">F2P81_019305</name>
</gene>